<organism evidence="2 3">
    <name type="scientific">Solanum tuberosum</name>
    <name type="common">Potato</name>
    <dbReference type="NCBI Taxonomy" id="4113"/>
    <lineage>
        <taxon>Eukaryota</taxon>
        <taxon>Viridiplantae</taxon>
        <taxon>Streptophyta</taxon>
        <taxon>Embryophyta</taxon>
        <taxon>Tracheophyta</taxon>
        <taxon>Spermatophyta</taxon>
        <taxon>Magnoliopsida</taxon>
        <taxon>eudicotyledons</taxon>
        <taxon>Gunneridae</taxon>
        <taxon>Pentapetalae</taxon>
        <taxon>asterids</taxon>
        <taxon>lamiids</taxon>
        <taxon>Solanales</taxon>
        <taxon>Solanaceae</taxon>
        <taxon>Solanoideae</taxon>
        <taxon>Solaneae</taxon>
        <taxon>Solanum</taxon>
    </lineage>
</organism>
<keyword evidence="3" id="KW-1185">Reference proteome</keyword>
<name>A0ABQ7WL76_SOLTU</name>
<proteinExistence type="predicted"/>
<dbReference type="EMBL" id="JAIVGD010000001">
    <property type="protein sequence ID" value="KAH0780692.1"/>
    <property type="molecule type" value="Genomic_DNA"/>
</dbReference>
<dbReference type="Proteomes" id="UP000826656">
    <property type="component" value="Unassembled WGS sequence"/>
</dbReference>
<evidence type="ECO:0000313" key="2">
    <source>
        <dbReference type="EMBL" id="KAH0780692.1"/>
    </source>
</evidence>
<feature type="signal peptide" evidence="1">
    <location>
        <begin position="1"/>
        <end position="24"/>
    </location>
</feature>
<evidence type="ECO:0000256" key="1">
    <source>
        <dbReference type="SAM" id="SignalP"/>
    </source>
</evidence>
<sequence>MIFEGPIRGLNLAFFCILVSGARGLCSQVMGDYCIMIVEGWGAITDEQCSTIAVLFLRAWSFSSQWAAFVDPNLQT</sequence>
<accession>A0ABQ7WL76</accession>
<evidence type="ECO:0008006" key="4">
    <source>
        <dbReference type="Google" id="ProtNLM"/>
    </source>
</evidence>
<keyword evidence="1" id="KW-0732">Signal</keyword>
<evidence type="ECO:0000313" key="3">
    <source>
        <dbReference type="Proteomes" id="UP000826656"/>
    </source>
</evidence>
<comment type="caution">
    <text evidence="2">The sequence shown here is derived from an EMBL/GenBank/DDBJ whole genome shotgun (WGS) entry which is preliminary data.</text>
</comment>
<reference evidence="2 3" key="1">
    <citation type="journal article" date="2021" name="bioRxiv">
        <title>Chromosome-scale and haplotype-resolved genome assembly of a tetraploid potato cultivar.</title>
        <authorList>
            <person name="Sun H."/>
            <person name="Jiao W.-B."/>
            <person name="Krause K."/>
            <person name="Campoy J.A."/>
            <person name="Goel M."/>
            <person name="Folz-Donahue K."/>
            <person name="Kukat C."/>
            <person name="Huettel B."/>
            <person name="Schneeberger K."/>
        </authorList>
    </citation>
    <scope>NUCLEOTIDE SEQUENCE [LARGE SCALE GENOMIC DNA]</scope>
    <source>
        <strain evidence="2">SolTubOtavaFocal</strain>
        <tissue evidence="2">Leaves</tissue>
    </source>
</reference>
<feature type="chain" id="PRO_5047521406" description="Secreted protein" evidence="1">
    <location>
        <begin position="25"/>
        <end position="76"/>
    </location>
</feature>
<protein>
    <recommendedName>
        <fullName evidence="4">Secreted protein</fullName>
    </recommendedName>
</protein>
<gene>
    <name evidence="2" type="ORF">KY290_000290</name>
</gene>